<feature type="transmembrane region" description="Helical" evidence="1">
    <location>
        <begin position="241"/>
        <end position="262"/>
    </location>
</feature>
<evidence type="ECO:0000256" key="1">
    <source>
        <dbReference type="SAM" id="Phobius"/>
    </source>
</evidence>
<accession>A0ABV0G4A9</accession>
<feature type="transmembrane region" description="Helical" evidence="1">
    <location>
        <begin position="114"/>
        <end position="133"/>
    </location>
</feature>
<keyword evidence="1" id="KW-1133">Transmembrane helix</keyword>
<dbReference type="EMBL" id="JBDPZD010000004">
    <property type="protein sequence ID" value="MEO3692573.1"/>
    <property type="molecule type" value="Genomic_DNA"/>
</dbReference>
<proteinExistence type="predicted"/>
<name>A0ABV0G4A9_9BURK</name>
<gene>
    <name evidence="3" type="ORF">ABDJ85_13935</name>
</gene>
<evidence type="ECO:0000259" key="2">
    <source>
        <dbReference type="Pfam" id="PF04892"/>
    </source>
</evidence>
<reference evidence="3 4" key="1">
    <citation type="submission" date="2024-05" db="EMBL/GenBank/DDBJ databases">
        <title>Roseateles sp. DJS-2-20 16S ribosomal RNA gene Genome sequencing and assembly.</title>
        <authorList>
            <person name="Woo H."/>
        </authorList>
    </citation>
    <scope>NUCLEOTIDE SEQUENCE [LARGE SCALE GENOMIC DNA]</scope>
    <source>
        <strain evidence="3 4">DJS-2-20</strain>
    </source>
</reference>
<dbReference type="Pfam" id="PF04892">
    <property type="entry name" value="VanZ"/>
    <property type="match status" value="1"/>
</dbReference>
<keyword evidence="4" id="KW-1185">Reference proteome</keyword>
<evidence type="ECO:0000313" key="4">
    <source>
        <dbReference type="Proteomes" id="UP001495147"/>
    </source>
</evidence>
<keyword evidence="1" id="KW-0472">Membrane</keyword>
<dbReference type="Proteomes" id="UP001495147">
    <property type="component" value="Unassembled WGS sequence"/>
</dbReference>
<dbReference type="RefSeq" id="WP_347705398.1">
    <property type="nucleotide sequence ID" value="NZ_JBDPZD010000004.1"/>
</dbReference>
<feature type="transmembrane region" description="Helical" evidence="1">
    <location>
        <begin position="48"/>
        <end position="69"/>
    </location>
</feature>
<protein>
    <submittedName>
        <fullName evidence="3">VanZ family protein</fullName>
    </submittedName>
</protein>
<feature type="transmembrane region" description="Helical" evidence="1">
    <location>
        <begin position="154"/>
        <end position="173"/>
    </location>
</feature>
<sequence length="375" mass="41594">MKRRQSFASWLLLAYALLALYASLYPFGPWRWPPGLEWPWLPPWPKRLLRFDVVINIVGYAPLGFLAYAAALRSGLGRARAWWLGLLPWPLLSWSMESLQFFLPGRVPSLADLWLNSLGALLGVLLAAALNGLALLSRWQELRERWFVRRSSQALALLALWPLALLYPTPLPFGLGQWLPKLREVLVDALDGTPWALQWGDEALDLAAAMPPGLEALAIALGLWAPQLVALSVAQSGWRRVPLVALGLLVGGLTTALSAGLYHGPEHAWAWVSDVSMAGMGLAMFLAALSSLMPNAWCAVLALPVLCAQIALISQAPSDPYLALNVQAWEQGRFVNLYGLTRWLAWTWPFVTLLWLLNRLARRARPRGDFYNSGL</sequence>
<feature type="domain" description="VanZ-like" evidence="2">
    <location>
        <begin position="47"/>
        <end position="129"/>
    </location>
</feature>
<evidence type="ECO:0000313" key="3">
    <source>
        <dbReference type="EMBL" id="MEO3692573.1"/>
    </source>
</evidence>
<keyword evidence="1" id="KW-0812">Transmembrane</keyword>
<feature type="transmembrane region" description="Helical" evidence="1">
    <location>
        <begin position="296"/>
        <end position="317"/>
    </location>
</feature>
<organism evidence="3 4">
    <name type="scientific">Roseateles paludis</name>
    <dbReference type="NCBI Taxonomy" id="3145238"/>
    <lineage>
        <taxon>Bacteria</taxon>
        <taxon>Pseudomonadati</taxon>
        <taxon>Pseudomonadota</taxon>
        <taxon>Betaproteobacteria</taxon>
        <taxon>Burkholderiales</taxon>
        <taxon>Sphaerotilaceae</taxon>
        <taxon>Roseateles</taxon>
    </lineage>
</organism>
<feature type="transmembrane region" description="Helical" evidence="1">
    <location>
        <begin position="337"/>
        <end position="357"/>
    </location>
</feature>
<dbReference type="InterPro" id="IPR006976">
    <property type="entry name" value="VanZ-like"/>
</dbReference>
<comment type="caution">
    <text evidence="3">The sequence shown here is derived from an EMBL/GenBank/DDBJ whole genome shotgun (WGS) entry which is preliminary data.</text>
</comment>
<feature type="transmembrane region" description="Helical" evidence="1">
    <location>
        <begin position="216"/>
        <end position="234"/>
    </location>
</feature>
<feature type="transmembrane region" description="Helical" evidence="1">
    <location>
        <begin position="268"/>
        <end position="289"/>
    </location>
</feature>
<feature type="transmembrane region" description="Helical" evidence="1">
    <location>
        <begin position="81"/>
        <end position="102"/>
    </location>
</feature>